<evidence type="ECO:0000313" key="2">
    <source>
        <dbReference type="Proteomes" id="UP000770717"/>
    </source>
</evidence>
<dbReference type="AlphaFoldDB" id="A0A8J6EPT2"/>
<organism evidence="1 2">
    <name type="scientific">Eleutherodactylus coqui</name>
    <name type="common">Puerto Rican coqui</name>
    <dbReference type="NCBI Taxonomy" id="57060"/>
    <lineage>
        <taxon>Eukaryota</taxon>
        <taxon>Metazoa</taxon>
        <taxon>Chordata</taxon>
        <taxon>Craniata</taxon>
        <taxon>Vertebrata</taxon>
        <taxon>Euteleostomi</taxon>
        <taxon>Amphibia</taxon>
        <taxon>Batrachia</taxon>
        <taxon>Anura</taxon>
        <taxon>Neobatrachia</taxon>
        <taxon>Hyloidea</taxon>
        <taxon>Eleutherodactylidae</taxon>
        <taxon>Eleutherodactylinae</taxon>
        <taxon>Eleutherodactylus</taxon>
        <taxon>Eleutherodactylus</taxon>
    </lineage>
</organism>
<keyword evidence="2" id="KW-1185">Reference proteome</keyword>
<evidence type="ECO:0000313" key="1">
    <source>
        <dbReference type="EMBL" id="KAG9472948.1"/>
    </source>
</evidence>
<dbReference type="EMBL" id="WNTK01000030">
    <property type="protein sequence ID" value="KAG9472948.1"/>
    <property type="molecule type" value="Genomic_DNA"/>
</dbReference>
<name>A0A8J6EPT2_ELECQ</name>
<dbReference type="Proteomes" id="UP000770717">
    <property type="component" value="Unassembled WGS sequence"/>
</dbReference>
<comment type="caution">
    <text evidence="1">The sequence shown here is derived from an EMBL/GenBank/DDBJ whole genome shotgun (WGS) entry which is preliminary data.</text>
</comment>
<protein>
    <submittedName>
        <fullName evidence="1">Uncharacterized protein</fullName>
    </submittedName>
</protein>
<reference evidence="1" key="1">
    <citation type="thesis" date="2020" institute="ProQuest LLC" country="789 East Eisenhower Parkway, Ann Arbor, MI, USA">
        <title>Comparative Genomics and Chromosome Evolution.</title>
        <authorList>
            <person name="Mudd A.B."/>
        </authorList>
    </citation>
    <scope>NUCLEOTIDE SEQUENCE</scope>
    <source>
        <strain evidence="1">HN-11 Male</strain>
        <tissue evidence="1">Kidney and liver</tissue>
    </source>
</reference>
<sequence>MFFVSHFFLTRASVSHFAGRFNCRHVKCALYEYGTPGYKNTLFKLQVVATKAATGEAKQNTGQQLFFYRATDHILAILCDPCFSWPRFAISCQKLILLRNFASEIGT</sequence>
<proteinExistence type="predicted"/>
<gene>
    <name evidence="1" type="ORF">GDO78_015866</name>
</gene>
<accession>A0A8J6EPT2</accession>